<dbReference type="InterPro" id="IPR027417">
    <property type="entry name" value="P-loop_NTPase"/>
</dbReference>
<dbReference type="Pfam" id="PF00072">
    <property type="entry name" value="Response_reg"/>
    <property type="match status" value="1"/>
</dbReference>
<protein>
    <recommendedName>
        <fullName evidence="12">Fis family transcriptional regulator</fullName>
    </recommendedName>
</protein>
<evidence type="ECO:0000256" key="1">
    <source>
        <dbReference type="ARBA" id="ARBA00022741"/>
    </source>
</evidence>
<gene>
    <name evidence="10" type="ORF">A2Y62_07760</name>
</gene>
<dbReference type="FunFam" id="1.10.8.60:FF:000014">
    <property type="entry name" value="DNA-binding transcriptional regulator NtrC"/>
    <property type="match status" value="1"/>
</dbReference>
<dbReference type="Pfam" id="PF02954">
    <property type="entry name" value="HTH_8"/>
    <property type="match status" value="1"/>
</dbReference>
<dbReference type="InterPro" id="IPR025943">
    <property type="entry name" value="Sigma_54_int_dom_ATP-bd_2"/>
</dbReference>
<dbReference type="SMART" id="SM00382">
    <property type="entry name" value="AAA"/>
    <property type="match status" value="1"/>
</dbReference>
<dbReference type="Pfam" id="PF00158">
    <property type="entry name" value="Sigma54_activat"/>
    <property type="match status" value="1"/>
</dbReference>
<evidence type="ECO:0000256" key="3">
    <source>
        <dbReference type="ARBA" id="ARBA00023015"/>
    </source>
</evidence>
<evidence type="ECO:0000256" key="2">
    <source>
        <dbReference type="ARBA" id="ARBA00022840"/>
    </source>
</evidence>
<dbReference type="AlphaFoldDB" id="A0A1F5VAJ5"/>
<dbReference type="SUPFAM" id="SSF46689">
    <property type="entry name" value="Homeodomain-like"/>
    <property type="match status" value="1"/>
</dbReference>
<dbReference type="PROSITE" id="PS00676">
    <property type="entry name" value="SIGMA54_INTERACT_2"/>
    <property type="match status" value="1"/>
</dbReference>
<dbReference type="InterPro" id="IPR003593">
    <property type="entry name" value="AAA+_ATPase"/>
</dbReference>
<dbReference type="PROSITE" id="PS00675">
    <property type="entry name" value="SIGMA54_INTERACT_1"/>
    <property type="match status" value="1"/>
</dbReference>
<evidence type="ECO:0000313" key="10">
    <source>
        <dbReference type="EMBL" id="OGF59941.1"/>
    </source>
</evidence>
<accession>A0A1F5VAJ5</accession>
<dbReference type="InterPro" id="IPR011006">
    <property type="entry name" value="CheY-like_superfamily"/>
</dbReference>
<dbReference type="PANTHER" id="PTHR32071:SF119">
    <property type="entry name" value="SIGMA L-DEPENDENT TRANSCRIPTIONAL REGULATOR YPLP-RELATED"/>
    <property type="match status" value="1"/>
</dbReference>
<dbReference type="Pfam" id="PF25601">
    <property type="entry name" value="AAA_lid_14"/>
    <property type="match status" value="1"/>
</dbReference>
<evidence type="ECO:0000256" key="5">
    <source>
        <dbReference type="ARBA" id="ARBA00023159"/>
    </source>
</evidence>
<keyword evidence="6" id="KW-0804">Transcription</keyword>
<keyword evidence="5" id="KW-0010">Activator</keyword>
<dbReference type="SMART" id="SM00448">
    <property type="entry name" value="REC"/>
    <property type="match status" value="1"/>
</dbReference>
<feature type="domain" description="Sigma-54 factor interaction" evidence="8">
    <location>
        <begin position="147"/>
        <end position="376"/>
    </location>
</feature>
<keyword evidence="7" id="KW-0597">Phosphoprotein</keyword>
<keyword evidence="2" id="KW-0067">ATP-binding</keyword>
<dbReference type="GO" id="GO:0043565">
    <property type="term" value="F:sequence-specific DNA binding"/>
    <property type="evidence" value="ECO:0007669"/>
    <property type="project" value="InterPro"/>
</dbReference>
<proteinExistence type="predicted"/>
<dbReference type="EMBL" id="MFGW01000205">
    <property type="protein sequence ID" value="OGF59941.1"/>
    <property type="molecule type" value="Genomic_DNA"/>
</dbReference>
<dbReference type="InterPro" id="IPR002197">
    <property type="entry name" value="HTH_Fis"/>
</dbReference>
<dbReference type="CDD" id="cd00009">
    <property type="entry name" value="AAA"/>
    <property type="match status" value="1"/>
</dbReference>
<dbReference type="PANTHER" id="PTHR32071">
    <property type="entry name" value="TRANSCRIPTIONAL REGULATORY PROTEIN"/>
    <property type="match status" value="1"/>
</dbReference>
<dbReference type="PROSITE" id="PS50045">
    <property type="entry name" value="SIGMA54_INTERACT_4"/>
    <property type="match status" value="1"/>
</dbReference>
<dbReference type="Gene3D" id="1.10.8.60">
    <property type="match status" value="1"/>
</dbReference>
<dbReference type="Gene3D" id="3.40.50.2300">
    <property type="match status" value="1"/>
</dbReference>
<dbReference type="InterPro" id="IPR001789">
    <property type="entry name" value="Sig_transdc_resp-reg_receiver"/>
</dbReference>
<dbReference type="InterPro" id="IPR009057">
    <property type="entry name" value="Homeodomain-like_sf"/>
</dbReference>
<feature type="domain" description="Response regulatory" evidence="9">
    <location>
        <begin position="8"/>
        <end position="122"/>
    </location>
</feature>
<reference evidence="10 11" key="1">
    <citation type="journal article" date="2016" name="Nat. Commun.">
        <title>Thousands of microbial genomes shed light on interconnected biogeochemical processes in an aquifer system.</title>
        <authorList>
            <person name="Anantharaman K."/>
            <person name="Brown C.T."/>
            <person name="Hug L.A."/>
            <person name="Sharon I."/>
            <person name="Castelle C.J."/>
            <person name="Probst A.J."/>
            <person name="Thomas B.C."/>
            <person name="Singh A."/>
            <person name="Wilkins M.J."/>
            <person name="Karaoz U."/>
            <person name="Brodie E.L."/>
            <person name="Williams K.H."/>
            <person name="Hubbard S.S."/>
            <person name="Banfield J.F."/>
        </authorList>
    </citation>
    <scope>NUCLEOTIDE SEQUENCE [LARGE SCALE GENOMIC DNA]</scope>
</reference>
<evidence type="ECO:0000256" key="6">
    <source>
        <dbReference type="ARBA" id="ARBA00023163"/>
    </source>
</evidence>
<dbReference type="SUPFAM" id="SSF52540">
    <property type="entry name" value="P-loop containing nucleoside triphosphate hydrolases"/>
    <property type="match status" value="1"/>
</dbReference>
<dbReference type="STRING" id="1817863.A2Y62_07760"/>
<dbReference type="GO" id="GO:0006355">
    <property type="term" value="P:regulation of DNA-templated transcription"/>
    <property type="evidence" value="ECO:0007669"/>
    <property type="project" value="InterPro"/>
</dbReference>
<evidence type="ECO:0000313" key="11">
    <source>
        <dbReference type="Proteomes" id="UP000178943"/>
    </source>
</evidence>
<dbReference type="FunFam" id="3.40.50.300:FF:000006">
    <property type="entry name" value="DNA-binding transcriptional regulator NtrC"/>
    <property type="match status" value="1"/>
</dbReference>
<keyword evidence="4" id="KW-0238">DNA-binding</keyword>
<dbReference type="GO" id="GO:0000160">
    <property type="term" value="P:phosphorelay signal transduction system"/>
    <property type="evidence" value="ECO:0007669"/>
    <property type="project" value="InterPro"/>
</dbReference>
<dbReference type="InterPro" id="IPR025662">
    <property type="entry name" value="Sigma_54_int_dom_ATP-bd_1"/>
</dbReference>
<evidence type="ECO:0000259" key="9">
    <source>
        <dbReference type="PROSITE" id="PS50110"/>
    </source>
</evidence>
<dbReference type="SUPFAM" id="SSF52172">
    <property type="entry name" value="CheY-like"/>
    <property type="match status" value="1"/>
</dbReference>
<evidence type="ECO:0008006" key="12">
    <source>
        <dbReference type="Google" id="ProtNLM"/>
    </source>
</evidence>
<dbReference type="Gene3D" id="1.10.10.60">
    <property type="entry name" value="Homeodomain-like"/>
    <property type="match status" value="1"/>
</dbReference>
<keyword evidence="1" id="KW-0547">Nucleotide-binding</keyword>
<organism evidence="10 11">
    <name type="scientific">Candidatus Fischerbacteria bacterium RBG_13_37_8</name>
    <dbReference type="NCBI Taxonomy" id="1817863"/>
    <lineage>
        <taxon>Bacteria</taxon>
        <taxon>Candidatus Fischeribacteriota</taxon>
    </lineage>
</organism>
<dbReference type="InterPro" id="IPR002078">
    <property type="entry name" value="Sigma_54_int"/>
</dbReference>
<evidence type="ECO:0000256" key="7">
    <source>
        <dbReference type="PROSITE-ProRule" id="PRU00169"/>
    </source>
</evidence>
<feature type="modified residue" description="4-aspartylphosphate" evidence="7">
    <location>
        <position position="57"/>
    </location>
</feature>
<keyword evidence="3" id="KW-0805">Transcription regulation</keyword>
<dbReference type="Gene3D" id="3.40.50.300">
    <property type="entry name" value="P-loop containing nucleotide triphosphate hydrolases"/>
    <property type="match status" value="1"/>
</dbReference>
<dbReference type="GO" id="GO:0005524">
    <property type="term" value="F:ATP binding"/>
    <property type="evidence" value="ECO:0007669"/>
    <property type="project" value="UniProtKB-KW"/>
</dbReference>
<dbReference type="InterPro" id="IPR058031">
    <property type="entry name" value="AAA_lid_NorR"/>
</dbReference>
<dbReference type="PROSITE" id="PS50110">
    <property type="entry name" value="RESPONSE_REGULATORY"/>
    <property type="match status" value="1"/>
</dbReference>
<evidence type="ECO:0000256" key="4">
    <source>
        <dbReference type="ARBA" id="ARBA00023125"/>
    </source>
</evidence>
<comment type="caution">
    <text evidence="10">The sequence shown here is derived from an EMBL/GenBank/DDBJ whole genome shotgun (WGS) entry which is preliminary data.</text>
</comment>
<name>A0A1F5VAJ5_9BACT</name>
<sequence>MKNDRKYRLLIIDDDKEMVNLLVDYLSKEGFSCLGISNPHSAIELMSKETYDVVISDLIMEGKDGFTLLEEIKEIDPDIAIIIITAFGTLDTAIEAMKRGAYYFLAKPVKLDSLKILIDKAVEERRLREEHKLLLKEAERKFHFNNIIGKSKAMQEVFKLIELVAPTNINVLVLGDSGTGKELVARAIHYNSHRKRNPFIAINCSALPDNLLESELFGYVRGAFTGAITNKKGLFEVADKGTLLLDEIGNMSLNLQAKLLRVIEDKEIRPLGSIQNRKVEVRIIAATNKKLEDEVEKGNFREDLYYRINVIAIYLPPLRERLEDLPILAQHFLEKYGLENGKEVNGFEDEAMRSLLNYEWKGNVRELENVIERAVLLSKTNKISVQDFSLRGIKKDILLFEPMLEKCPTLEELELYYIRKVLKDVNGNKEEASKVLGVSVRTLYRWEKKL</sequence>
<dbReference type="Proteomes" id="UP000178943">
    <property type="component" value="Unassembled WGS sequence"/>
</dbReference>
<evidence type="ECO:0000259" key="8">
    <source>
        <dbReference type="PROSITE" id="PS50045"/>
    </source>
</evidence>